<dbReference type="PANTHER" id="PTHR11963:SF48">
    <property type="entry name" value="DIPEPTIDASE B, ISOFORM A"/>
    <property type="match status" value="1"/>
</dbReference>
<protein>
    <submittedName>
        <fullName evidence="7">Peptidase M17, leucyl aminopeptidase domain-containing protein</fullName>
    </submittedName>
</protein>
<dbReference type="PATRIC" id="fig|740709.3.peg.1407"/>
<proteinExistence type="inferred from homology"/>
<dbReference type="Proteomes" id="UP000014115">
    <property type="component" value="Unassembled WGS sequence"/>
</dbReference>
<accession>K2KB99</accession>
<reference evidence="7 8" key="1">
    <citation type="journal article" date="2012" name="J. Bacteriol.">
        <title>Genome Sequence of Idiomarina xiamenensis Type Strain 10-D-4.</title>
        <authorList>
            <person name="Lai Q."/>
            <person name="Wang L."/>
            <person name="Wang W."/>
            <person name="Shao Z."/>
        </authorList>
    </citation>
    <scope>NUCLEOTIDE SEQUENCE [LARGE SCALE GENOMIC DNA]</scope>
    <source>
        <strain evidence="7 8">10-D-4</strain>
    </source>
</reference>
<keyword evidence="3" id="KW-0645">Protease</keyword>
<dbReference type="GO" id="GO:0006508">
    <property type="term" value="P:proteolysis"/>
    <property type="evidence" value="ECO:0007669"/>
    <property type="project" value="UniProtKB-KW"/>
</dbReference>
<dbReference type="PROSITE" id="PS00631">
    <property type="entry name" value="CYTOSOL_AP"/>
    <property type="match status" value="1"/>
</dbReference>
<feature type="domain" description="Cytosol aminopeptidase" evidence="6">
    <location>
        <begin position="341"/>
        <end position="348"/>
    </location>
</feature>
<dbReference type="STRING" id="740709.A10D4_06916"/>
<keyword evidence="2 7" id="KW-0031">Aminopeptidase</keyword>
<organism evidence="7 8">
    <name type="scientific">Idiomarina xiamenensis 10-D-4</name>
    <dbReference type="NCBI Taxonomy" id="740709"/>
    <lineage>
        <taxon>Bacteria</taxon>
        <taxon>Pseudomonadati</taxon>
        <taxon>Pseudomonadota</taxon>
        <taxon>Gammaproteobacteria</taxon>
        <taxon>Alteromonadales</taxon>
        <taxon>Idiomarinaceae</taxon>
        <taxon>Idiomarina</taxon>
    </lineage>
</organism>
<evidence type="ECO:0000259" key="6">
    <source>
        <dbReference type="PROSITE" id="PS00631"/>
    </source>
</evidence>
<dbReference type="GO" id="GO:0070006">
    <property type="term" value="F:metalloaminopeptidase activity"/>
    <property type="evidence" value="ECO:0007669"/>
    <property type="project" value="InterPro"/>
</dbReference>
<keyword evidence="4" id="KW-0378">Hydrolase</keyword>
<evidence type="ECO:0000256" key="4">
    <source>
        <dbReference type="ARBA" id="ARBA00022801"/>
    </source>
</evidence>
<keyword evidence="8" id="KW-1185">Reference proteome</keyword>
<dbReference type="CDD" id="cd00433">
    <property type="entry name" value="Peptidase_M17"/>
    <property type="match status" value="1"/>
</dbReference>
<dbReference type="InterPro" id="IPR011356">
    <property type="entry name" value="Leucine_aapep/pepB"/>
</dbReference>
<comment type="similarity">
    <text evidence="1">Belongs to the peptidase M17 family.</text>
</comment>
<evidence type="ECO:0000256" key="3">
    <source>
        <dbReference type="ARBA" id="ARBA00022670"/>
    </source>
</evidence>
<gene>
    <name evidence="7" type="ORF">A10D4_06916</name>
</gene>
<dbReference type="eggNOG" id="COG0260">
    <property type="taxonomic scope" value="Bacteria"/>
</dbReference>
<comment type="caution">
    <text evidence="7">The sequence shown here is derived from an EMBL/GenBank/DDBJ whole genome shotgun (WGS) entry which is preliminary data.</text>
</comment>
<dbReference type="GO" id="GO:0005737">
    <property type="term" value="C:cytoplasm"/>
    <property type="evidence" value="ECO:0007669"/>
    <property type="project" value="InterPro"/>
</dbReference>
<dbReference type="PANTHER" id="PTHR11963">
    <property type="entry name" value="LEUCINE AMINOPEPTIDASE-RELATED"/>
    <property type="match status" value="1"/>
</dbReference>
<dbReference type="EMBL" id="AMRG01000007">
    <property type="protein sequence ID" value="EKE83857.1"/>
    <property type="molecule type" value="Genomic_DNA"/>
</dbReference>
<dbReference type="InterPro" id="IPR000819">
    <property type="entry name" value="Peptidase_M17_C"/>
</dbReference>
<dbReference type="RefSeq" id="WP_008488566.1">
    <property type="nucleotide sequence ID" value="NZ_AMRG01000007.1"/>
</dbReference>
<dbReference type="SUPFAM" id="SSF53187">
    <property type="entry name" value="Zn-dependent exopeptidases"/>
    <property type="match status" value="1"/>
</dbReference>
<evidence type="ECO:0000313" key="7">
    <source>
        <dbReference type="EMBL" id="EKE83857.1"/>
    </source>
</evidence>
<evidence type="ECO:0000313" key="8">
    <source>
        <dbReference type="Proteomes" id="UP000014115"/>
    </source>
</evidence>
<sequence length="513" mass="54336">MSFPVLEQATELSAALASEQHDAVLLVADFSQPLPAPFADIVATAKQHDQRVGQQPLLLQHADMPGQRLICAPTGALLQDYDDVRSVFDAAAAGTSIASAAGAKKLLIVNAGLPQDERFQDAAGVAYLGACQALYQPLEAREALGEESIETVTHITLVAEQLNIDWLQAVEAGKRVARDLAGTEPERMAPKKFAEYCRQAFAHTAVKVSVIDDVQQLQHEYPLLSAVGRASLAVERHRPCVIRLEYHAPQPQRTLLFAGKGIVYDTGGADLKVGGHMAGMSRDKGGAAAVAGFVKTVAGLAPQDTSVIAEIGAVRNSIGADAFVADEIITAHSGKRVRIGNTDAEGRLVLADLLSHLREDALQSDAPQLFSIATLTGHAALAKGPYTALVPNGAANLQQLAEQLFNVGEVLGDPAEISWSRREDFDFVRPRTKADDVLSSNNGPSATTARGHQFPMAFLTIAAGLDAHNARSDKPLPYVHIDIAGSGVEGGDWQHGKPTAAPVTCLSACYLAR</sequence>
<dbReference type="PRINTS" id="PR00481">
    <property type="entry name" value="LAMNOPPTDASE"/>
</dbReference>
<evidence type="ECO:0000256" key="2">
    <source>
        <dbReference type="ARBA" id="ARBA00022438"/>
    </source>
</evidence>
<keyword evidence="5" id="KW-0464">Manganese</keyword>
<evidence type="ECO:0000256" key="1">
    <source>
        <dbReference type="ARBA" id="ARBA00009528"/>
    </source>
</evidence>
<dbReference type="AlphaFoldDB" id="K2KB99"/>
<dbReference type="Gene3D" id="3.40.630.10">
    <property type="entry name" value="Zn peptidases"/>
    <property type="match status" value="1"/>
</dbReference>
<dbReference type="Pfam" id="PF00883">
    <property type="entry name" value="Peptidase_M17"/>
    <property type="match status" value="1"/>
</dbReference>
<name>K2KB99_9GAMM</name>
<dbReference type="GO" id="GO:0030145">
    <property type="term" value="F:manganese ion binding"/>
    <property type="evidence" value="ECO:0007669"/>
    <property type="project" value="InterPro"/>
</dbReference>
<dbReference type="OrthoDB" id="6395216at2"/>
<evidence type="ECO:0000256" key="5">
    <source>
        <dbReference type="ARBA" id="ARBA00023211"/>
    </source>
</evidence>